<organism evidence="1">
    <name type="scientific">Schlesneria paludicola</name>
    <dbReference type="NCBI Taxonomy" id="360056"/>
    <lineage>
        <taxon>Bacteria</taxon>
        <taxon>Pseudomonadati</taxon>
        <taxon>Planctomycetota</taxon>
        <taxon>Planctomycetia</taxon>
        <taxon>Planctomycetales</taxon>
        <taxon>Planctomycetaceae</taxon>
        <taxon>Schlesneria</taxon>
    </lineage>
</organism>
<dbReference type="AlphaFoldDB" id="A0A7C2NX86"/>
<proteinExistence type="predicted"/>
<accession>A0A7C2NX86</accession>
<sequence length="574" mass="63731">MNAIPAAAVLLWLTVTVAASEIPFRLLPGFHWGVSSPEQVREAWLEGTVRAVMLAPGTFDADKPTQLILYATPNGNSIEQTLGSARSESTDWHYDIQHVAAQVRRWRAVNSQQNVVVVVVEPVGLSWPAWKNAQADGPDKIRSVVEALRAWLPGEPIVTLAGHSGGGSFLFGFLDAAESVPNWVDRILFLDANYSWDDAAGHGGKLLAWLRHDENRHLIVLAYDDREITLNGKKVVGPTGGTFRATERMRQRFAQDVELSSSTTGPFQTTTGLDGRLVLYVHPNPENKILHTALVGEMNGLLHGLTYGKNSAWGTFGGPRAYAEFMQPAAGIPPRREDAVGAAELIQRVGQLPFREYEFAVTGELLAGNLPESHRQWQTIRTEFSDANGRTHTAEYQVLPDYLSVGSDADFVRVPLTPQTAQRIADAFGCSLPTRKMVEDITRVATVRLRPQPLTQDREAVATFVQHHRLIEEQWGNRPRGLVAGIKKDVVITNRLGERPQRVAIYGWHHPDGRPIQDLTIVHRNGYVDYSHGVRLVRREILVDGRPRDIRHVLIDPVLHPLLSDEGPVTHPSY</sequence>
<dbReference type="EMBL" id="DSOK01000268">
    <property type="protein sequence ID" value="HEN15690.1"/>
    <property type="molecule type" value="Genomic_DNA"/>
</dbReference>
<dbReference type="SUPFAM" id="SSF53474">
    <property type="entry name" value="alpha/beta-Hydrolases"/>
    <property type="match status" value="1"/>
</dbReference>
<dbReference type="InterPro" id="IPR029058">
    <property type="entry name" value="AB_hydrolase_fold"/>
</dbReference>
<protein>
    <submittedName>
        <fullName evidence="1">Uncharacterized protein</fullName>
    </submittedName>
</protein>
<reference evidence="1" key="1">
    <citation type="journal article" date="2020" name="mSystems">
        <title>Genome- and Community-Level Interaction Insights into Carbon Utilization and Element Cycling Functions of Hydrothermarchaeota in Hydrothermal Sediment.</title>
        <authorList>
            <person name="Zhou Z."/>
            <person name="Liu Y."/>
            <person name="Xu W."/>
            <person name="Pan J."/>
            <person name="Luo Z.H."/>
            <person name="Li M."/>
        </authorList>
    </citation>
    <scope>NUCLEOTIDE SEQUENCE [LARGE SCALE GENOMIC DNA]</scope>
    <source>
        <strain evidence="1">SpSt-339</strain>
    </source>
</reference>
<comment type="caution">
    <text evidence="1">The sequence shown here is derived from an EMBL/GenBank/DDBJ whole genome shotgun (WGS) entry which is preliminary data.</text>
</comment>
<name>A0A7C2NX86_9PLAN</name>
<gene>
    <name evidence="1" type="ORF">ENQ76_09520</name>
</gene>
<evidence type="ECO:0000313" key="1">
    <source>
        <dbReference type="EMBL" id="HEN15690.1"/>
    </source>
</evidence>